<dbReference type="SMART" id="SM00850">
    <property type="entry name" value="LytTR"/>
    <property type="match status" value="1"/>
</dbReference>
<dbReference type="EMBL" id="CP053069">
    <property type="protein sequence ID" value="QJR09552.1"/>
    <property type="molecule type" value="Genomic_DNA"/>
</dbReference>
<protein>
    <recommendedName>
        <fullName evidence="2">HTH LytTR-type domain-containing protein</fullName>
    </recommendedName>
</protein>
<dbReference type="Pfam" id="PF04397">
    <property type="entry name" value="LytTR"/>
    <property type="match status" value="1"/>
</dbReference>
<feature type="transmembrane region" description="Helical" evidence="1">
    <location>
        <begin position="91"/>
        <end position="112"/>
    </location>
</feature>
<dbReference type="PANTHER" id="PTHR37299">
    <property type="entry name" value="TRANSCRIPTIONAL REGULATOR-RELATED"/>
    <property type="match status" value="1"/>
</dbReference>
<dbReference type="GO" id="GO:0000156">
    <property type="term" value="F:phosphorelay response regulator activity"/>
    <property type="evidence" value="ECO:0007669"/>
    <property type="project" value="InterPro"/>
</dbReference>
<keyword evidence="1" id="KW-0472">Membrane</keyword>
<dbReference type="RefSeq" id="WP_171089353.1">
    <property type="nucleotide sequence ID" value="NZ_CP053069.1"/>
</dbReference>
<reference evidence="3 4" key="1">
    <citation type="submission" date="2020-04" db="EMBL/GenBank/DDBJ databases">
        <title>Usitatibacter rugosus gen. nov., sp. nov. and Usitatibacter palustris sp. nov., novel members of Usitatibacteraceae fam. nov. within the order Nitrosomonadales isolated from soil.</title>
        <authorList>
            <person name="Huber K.J."/>
            <person name="Neumann-Schaal M."/>
            <person name="Geppert A."/>
            <person name="Luckner M."/>
            <person name="Wanner G."/>
            <person name="Overmann J."/>
        </authorList>
    </citation>
    <scope>NUCLEOTIDE SEQUENCE [LARGE SCALE GENOMIC DNA]</scope>
    <source>
        <strain evidence="3 4">0125_3</strain>
    </source>
</reference>
<dbReference type="InterPro" id="IPR007492">
    <property type="entry name" value="LytTR_DNA-bd_dom"/>
</dbReference>
<sequence length="289" mass="33243">MDRDPRDFLQRYLPRRRYFEVAFWVIFYAIGAMVNTKIAELDVKRVGLNVPPWGPAVWEWSSHMVGLALIPALIAYEARFPLHFGSFRKNLPWHVLGSVAYSVIHVVAMVSARKAFYAWQGTSYDYGNWPLELFYEYLKDFRSYIFILLIVGAYRLFMLRLQGEATLLDAPDSGPSEGSIERPERFLVKKLGKEFLLPAAEIEYVQAMGNYVNLRVRGRDYPLRSTMAAIEERVDATKFVRVHRSYIVNLDQVVEIEPTDGGDATITMKDGATVPCSRRYRDGLRRIAA</sequence>
<organism evidence="3 4">
    <name type="scientific">Usitatibacter rugosus</name>
    <dbReference type="NCBI Taxonomy" id="2732067"/>
    <lineage>
        <taxon>Bacteria</taxon>
        <taxon>Pseudomonadati</taxon>
        <taxon>Pseudomonadota</taxon>
        <taxon>Betaproteobacteria</taxon>
        <taxon>Nitrosomonadales</taxon>
        <taxon>Usitatibacteraceae</taxon>
        <taxon>Usitatibacter</taxon>
    </lineage>
</organism>
<feature type="transmembrane region" description="Helical" evidence="1">
    <location>
        <begin position="60"/>
        <end position="79"/>
    </location>
</feature>
<evidence type="ECO:0000256" key="1">
    <source>
        <dbReference type="SAM" id="Phobius"/>
    </source>
</evidence>
<keyword evidence="1" id="KW-0812">Transmembrane</keyword>
<dbReference type="Gene3D" id="2.40.50.1020">
    <property type="entry name" value="LytTr DNA-binding domain"/>
    <property type="match status" value="1"/>
</dbReference>
<name>A0A6M4GQZ1_9PROT</name>
<dbReference type="PROSITE" id="PS50930">
    <property type="entry name" value="HTH_LYTTR"/>
    <property type="match status" value="1"/>
</dbReference>
<dbReference type="AlphaFoldDB" id="A0A6M4GQZ1"/>
<feature type="transmembrane region" description="Helical" evidence="1">
    <location>
        <begin position="141"/>
        <end position="157"/>
    </location>
</feature>
<evidence type="ECO:0000313" key="3">
    <source>
        <dbReference type="EMBL" id="QJR09552.1"/>
    </source>
</evidence>
<dbReference type="InterPro" id="IPR046947">
    <property type="entry name" value="LytR-like"/>
</dbReference>
<dbReference type="PIRSF" id="PIRSF031767">
    <property type="entry name" value="MHYE_LytTR"/>
    <property type="match status" value="1"/>
</dbReference>
<keyword evidence="1" id="KW-1133">Transmembrane helix</keyword>
<dbReference type="InterPro" id="IPR012379">
    <property type="entry name" value="LytTR_MHYE"/>
</dbReference>
<dbReference type="KEGG" id="uru:DSM104443_00601"/>
<accession>A0A6M4GQZ1</accession>
<evidence type="ECO:0000259" key="2">
    <source>
        <dbReference type="PROSITE" id="PS50930"/>
    </source>
</evidence>
<gene>
    <name evidence="3" type="ORF">DSM104443_00601</name>
</gene>
<keyword evidence="4" id="KW-1185">Reference proteome</keyword>
<evidence type="ECO:0000313" key="4">
    <source>
        <dbReference type="Proteomes" id="UP000501534"/>
    </source>
</evidence>
<feature type="domain" description="HTH LytTR-type" evidence="2">
    <location>
        <begin position="186"/>
        <end position="289"/>
    </location>
</feature>
<feature type="transmembrane region" description="Helical" evidence="1">
    <location>
        <begin position="21"/>
        <end position="40"/>
    </location>
</feature>
<dbReference type="GO" id="GO:0003677">
    <property type="term" value="F:DNA binding"/>
    <property type="evidence" value="ECO:0007669"/>
    <property type="project" value="InterPro"/>
</dbReference>
<dbReference type="PANTHER" id="PTHR37299:SF1">
    <property type="entry name" value="STAGE 0 SPORULATION PROTEIN A HOMOLOG"/>
    <property type="match status" value="1"/>
</dbReference>
<proteinExistence type="predicted"/>
<dbReference type="Proteomes" id="UP000501534">
    <property type="component" value="Chromosome"/>
</dbReference>